<name>A0A934M8I5_9MICO</name>
<protein>
    <submittedName>
        <fullName evidence="2">Roadblock/LC7 domain-containing protein</fullName>
    </submittedName>
</protein>
<dbReference type="AlphaFoldDB" id="A0A934M8I5"/>
<dbReference type="SMART" id="SM00960">
    <property type="entry name" value="Robl_LC7"/>
    <property type="match status" value="1"/>
</dbReference>
<gene>
    <name evidence="2" type="ORF">JAV76_01095</name>
</gene>
<dbReference type="InterPro" id="IPR004942">
    <property type="entry name" value="Roadblock/LAMTOR2_dom"/>
</dbReference>
<dbReference type="Pfam" id="PF03259">
    <property type="entry name" value="Robl_LC7"/>
    <property type="match status" value="1"/>
</dbReference>
<comment type="caution">
    <text evidence="2">The sequence shown here is derived from an EMBL/GenBank/DDBJ whole genome shotgun (WGS) entry which is preliminary data.</text>
</comment>
<dbReference type="RefSeq" id="WP_198732166.1">
    <property type="nucleotide sequence ID" value="NZ_JAEINH010000001.1"/>
</dbReference>
<feature type="domain" description="Roadblock/LAMTOR2" evidence="1">
    <location>
        <begin position="8"/>
        <end position="96"/>
    </location>
</feature>
<sequence>MIVKHHAINVAKSLHRDISGIRRVLITRTDGLTFYDDDPDSDHDSAAAIAATVLGIAHQSAFSFGLGGFQLATVRGPEGCLVVYAVDQRHILAVVTEPNVNLVLLDRIALRLARELAEAESGAQAPVGY</sequence>
<dbReference type="Proteomes" id="UP000602087">
    <property type="component" value="Unassembled WGS sequence"/>
</dbReference>
<reference evidence="2" key="1">
    <citation type="submission" date="2020-12" db="EMBL/GenBank/DDBJ databases">
        <title>Sanguibacter suaedae sp. nov., isolated from Suaeda aralocaspica.</title>
        <authorList>
            <person name="Ma Q."/>
        </authorList>
    </citation>
    <scope>NUCLEOTIDE SEQUENCE</scope>
    <source>
        <strain evidence="2">YZGR15</strain>
    </source>
</reference>
<dbReference type="EMBL" id="JAEINH010000001">
    <property type="protein sequence ID" value="MBI9113605.1"/>
    <property type="molecule type" value="Genomic_DNA"/>
</dbReference>
<evidence type="ECO:0000313" key="3">
    <source>
        <dbReference type="Proteomes" id="UP000602087"/>
    </source>
</evidence>
<keyword evidence="3" id="KW-1185">Reference proteome</keyword>
<organism evidence="2 3">
    <name type="scientific">Sanguibacter suaedae</name>
    <dbReference type="NCBI Taxonomy" id="2795737"/>
    <lineage>
        <taxon>Bacteria</taxon>
        <taxon>Bacillati</taxon>
        <taxon>Actinomycetota</taxon>
        <taxon>Actinomycetes</taxon>
        <taxon>Micrococcales</taxon>
        <taxon>Sanguibacteraceae</taxon>
        <taxon>Sanguibacter</taxon>
    </lineage>
</organism>
<dbReference type="SUPFAM" id="SSF103196">
    <property type="entry name" value="Roadblock/LC7 domain"/>
    <property type="match status" value="1"/>
</dbReference>
<accession>A0A934M8I5</accession>
<evidence type="ECO:0000259" key="1">
    <source>
        <dbReference type="SMART" id="SM00960"/>
    </source>
</evidence>
<evidence type="ECO:0000313" key="2">
    <source>
        <dbReference type="EMBL" id="MBI9113605.1"/>
    </source>
</evidence>
<dbReference type="Gene3D" id="3.30.450.30">
    <property type="entry name" value="Dynein light chain 2a, cytoplasmic"/>
    <property type="match status" value="1"/>
</dbReference>
<proteinExistence type="predicted"/>